<dbReference type="Pfam" id="PF03692">
    <property type="entry name" value="CxxCxxCC"/>
    <property type="match status" value="1"/>
</dbReference>
<proteinExistence type="predicted"/>
<accession>A8S135</accession>
<dbReference type="PaxDb" id="411902-CLOBOL_05842"/>
<protein>
    <recommendedName>
        <fullName evidence="3">YkgJ family cysteine cluster protein</fullName>
    </recommendedName>
</protein>
<dbReference type="InterPro" id="IPR005358">
    <property type="entry name" value="Puta_zinc/iron-chelating_dom"/>
</dbReference>
<sequence length="239" mass="27111">METAGKGVLGAMEREVSLEDISDGKLYGINDMVRADSGGCEGCSACCRGMGSSIILDPMDMFRLTGNLGMTPEQLLSGPLEVNMVDGIILPNIRMTGRDEACSFLNGEGRCGIHSYRPGFCRLFPLGRLYENRSFSYFLQVHECPKDNRSKVKVRKWIDTPDVKLYEKFVNDWHYFLKDLEHGLEENGSLDIRRTVVMYVLNQFYITPYNSGEEFYPQFYRRITEASEFAARSGIKTSL</sequence>
<dbReference type="AlphaFoldDB" id="A8S135"/>
<dbReference type="Proteomes" id="UP000005396">
    <property type="component" value="Unassembled WGS sequence"/>
</dbReference>
<reference evidence="1 2" key="2">
    <citation type="submission" date="2007-09" db="EMBL/GenBank/DDBJ databases">
        <title>Draft genome sequence of Clostridium bolteae (ATCC BAA-613).</title>
        <authorList>
            <person name="Sudarsanam P."/>
            <person name="Ley R."/>
            <person name="Guruge J."/>
            <person name="Turnbaugh P.J."/>
            <person name="Mahowald M."/>
            <person name="Liep D."/>
            <person name="Gordon J."/>
        </authorList>
    </citation>
    <scope>NUCLEOTIDE SEQUENCE [LARGE SCALE GENOMIC DNA]</scope>
    <source>
        <strain evidence="2">ATCC BAA-613 / DSM 15670 / CCUG 46953 / JCM 12243 / WAL 16351</strain>
    </source>
</reference>
<dbReference type="eggNOG" id="COG0727">
    <property type="taxonomic scope" value="Bacteria"/>
</dbReference>
<evidence type="ECO:0000313" key="2">
    <source>
        <dbReference type="Proteomes" id="UP000005396"/>
    </source>
</evidence>
<dbReference type="PANTHER" id="PTHR35866">
    <property type="entry name" value="PUTATIVE-RELATED"/>
    <property type="match status" value="1"/>
</dbReference>
<evidence type="ECO:0008006" key="3">
    <source>
        <dbReference type="Google" id="ProtNLM"/>
    </source>
</evidence>
<name>A8S135_ENTBW</name>
<dbReference type="PANTHER" id="PTHR35866:SF1">
    <property type="entry name" value="YKGJ FAMILY CYSTEINE CLUSTER PROTEIN"/>
    <property type="match status" value="1"/>
</dbReference>
<comment type="caution">
    <text evidence="1">The sequence shown here is derived from an EMBL/GenBank/DDBJ whole genome shotgun (WGS) entry which is preliminary data.</text>
</comment>
<organism evidence="1 2">
    <name type="scientific">Enterocloster bolteae (strain ATCC BAA-613 / DSM 15670 / CCUG 46953 / JCM 12243 / WAL 16351)</name>
    <name type="common">Clostridium bolteae</name>
    <dbReference type="NCBI Taxonomy" id="411902"/>
    <lineage>
        <taxon>Bacteria</taxon>
        <taxon>Bacillati</taxon>
        <taxon>Bacillota</taxon>
        <taxon>Clostridia</taxon>
        <taxon>Lachnospirales</taxon>
        <taxon>Lachnospiraceae</taxon>
        <taxon>Enterocloster</taxon>
    </lineage>
</organism>
<gene>
    <name evidence="1" type="ORF">CLOBOL_05842</name>
</gene>
<dbReference type="HOGENOM" id="CLU_1213101_0_0_9"/>
<evidence type="ECO:0000313" key="1">
    <source>
        <dbReference type="EMBL" id="EDP13961.1"/>
    </source>
</evidence>
<dbReference type="EMBL" id="ABCC02000044">
    <property type="protein sequence ID" value="EDP13961.1"/>
    <property type="molecule type" value="Genomic_DNA"/>
</dbReference>
<reference evidence="1 2" key="1">
    <citation type="submission" date="2007-08" db="EMBL/GenBank/DDBJ databases">
        <authorList>
            <person name="Fulton L."/>
            <person name="Clifton S."/>
            <person name="Fulton B."/>
            <person name="Xu J."/>
            <person name="Minx P."/>
            <person name="Pepin K.H."/>
            <person name="Johnson M."/>
            <person name="Thiruvilangam P."/>
            <person name="Bhonagiri V."/>
            <person name="Nash W.E."/>
            <person name="Mardis E.R."/>
            <person name="Wilson R.K."/>
        </authorList>
    </citation>
    <scope>NUCLEOTIDE SEQUENCE [LARGE SCALE GENOMIC DNA]</scope>
    <source>
        <strain evidence="2">ATCC BAA-613 / DSM 15670 / CCUG 46953 / JCM 12243 / WAL 16351</strain>
    </source>
</reference>